<evidence type="ECO:0000313" key="4">
    <source>
        <dbReference type="Proteomes" id="UP000178930"/>
    </source>
</evidence>
<evidence type="ECO:0000259" key="2">
    <source>
        <dbReference type="Pfam" id="PF00535"/>
    </source>
</evidence>
<feature type="transmembrane region" description="Helical" evidence="1">
    <location>
        <begin position="310"/>
        <end position="328"/>
    </location>
</feature>
<keyword evidence="1" id="KW-1133">Transmembrane helix</keyword>
<proteinExistence type="predicted"/>
<keyword evidence="1" id="KW-0812">Transmembrane</keyword>
<dbReference type="AlphaFoldDB" id="A0A1G1XVZ6"/>
<reference evidence="3 4" key="1">
    <citation type="journal article" date="2016" name="Nat. Commun.">
        <title>Thousands of microbial genomes shed light on interconnected biogeochemical processes in an aquifer system.</title>
        <authorList>
            <person name="Anantharaman K."/>
            <person name="Brown C.T."/>
            <person name="Hug L.A."/>
            <person name="Sharon I."/>
            <person name="Castelle C.J."/>
            <person name="Probst A.J."/>
            <person name="Thomas B.C."/>
            <person name="Singh A."/>
            <person name="Wilkins M.J."/>
            <person name="Karaoz U."/>
            <person name="Brodie E.L."/>
            <person name="Williams K.H."/>
            <person name="Hubbard S.S."/>
            <person name="Banfield J.F."/>
        </authorList>
    </citation>
    <scope>NUCLEOTIDE SEQUENCE [LARGE SCALE GENOMIC DNA]</scope>
</reference>
<dbReference type="Proteomes" id="UP000178930">
    <property type="component" value="Unassembled WGS sequence"/>
</dbReference>
<dbReference type="Pfam" id="PF00535">
    <property type="entry name" value="Glycos_transf_2"/>
    <property type="match status" value="1"/>
</dbReference>
<dbReference type="Gene3D" id="3.90.550.10">
    <property type="entry name" value="Spore Coat Polysaccharide Biosynthesis Protein SpsA, Chain A"/>
    <property type="match status" value="1"/>
</dbReference>
<evidence type="ECO:0000313" key="3">
    <source>
        <dbReference type="EMBL" id="OGY44208.1"/>
    </source>
</evidence>
<comment type="caution">
    <text evidence="3">The sequence shown here is derived from an EMBL/GenBank/DDBJ whole genome shotgun (WGS) entry which is preliminary data.</text>
</comment>
<dbReference type="InterPro" id="IPR001173">
    <property type="entry name" value="Glyco_trans_2-like"/>
</dbReference>
<dbReference type="PANTHER" id="PTHR43685">
    <property type="entry name" value="GLYCOSYLTRANSFERASE"/>
    <property type="match status" value="1"/>
</dbReference>
<dbReference type="PANTHER" id="PTHR43685:SF3">
    <property type="entry name" value="SLR2126 PROTEIN"/>
    <property type="match status" value="1"/>
</dbReference>
<feature type="domain" description="Glycosyltransferase 2-like" evidence="2">
    <location>
        <begin position="65"/>
        <end position="193"/>
    </location>
</feature>
<gene>
    <name evidence="3" type="ORF">A2729_05130</name>
</gene>
<evidence type="ECO:0000256" key="1">
    <source>
        <dbReference type="SAM" id="Phobius"/>
    </source>
</evidence>
<name>A0A1G1XVZ6_9BACT</name>
<sequence length="350" mass="41899">MIISLFWSQLEKKLFKIKIGPYQWGYLRHTIYRQLNHPFENYQLPQRVLASLTNQINYGEICKISVIIPTRNRLDALKKYALTILPQVNFDPKKYEVIIVDNSFNDDNFNYLKRCKWPDNYQIFRSAKPGISRAYNLGLKVATGDIITFLEDDCSVDPDWLNRICHYHQDNQYLFGEGLIYDEVKKTILNQRNNPERERNFLDGNMSYRRDIFKFVSFNENIIYGDEGYDLLSQIFVFWPKAAYFYDDVPIKHYRQLSIYRDAGQTEHNRQGKKMLGRMHGLWQADKHCLKRNLNIGSSFFALRFFFKEIFFIPIELFLVYGHLIWLIKSKIKIYRQLLKIKKLSFLKNV</sequence>
<protein>
    <recommendedName>
        <fullName evidence="2">Glycosyltransferase 2-like domain-containing protein</fullName>
    </recommendedName>
</protein>
<accession>A0A1G1XVZ6</accession>
<dbReference type="InterPro" id="IPR029044">
    <property type="entry name" value="Nucleotide-diphossugar_trans"/>
</dbReference>
<dbReference type="CDD" id="cd00761">
    <property type="entry name" value="Glyco_tranf_GTA_type"/>
    <property type="match status" value="1"/>
</dbReference>
<organism evidence="3 4">
    <name type="scientific">Candidatus Buchananbacteria bacterium RIFCSPHIGHO2_01_FULL_39_14</name>
    <dbReference type="NCBI Taxonomy" id="1797532"/>
    <lineage>
        <taxon>Bacteria</taxon>
        <taxon>Candidatus Buchananiibacteriota</taxon>
    </lineage>
</organism>
<dbReference type="STRING" id="1797532.A2729_05130"/>
<dbReference type="SUPFAM" id="SSF53448">
    <property type="entry name" value="Nucleotide-diphospho-sugar transferases"/>
    <property type="match status" value="1"/>
</dbReference>
<dbReference type="InterPro" id="IPR050834">
    <property type="entry name" value="Glycosyltransf_2"/>
</dbReference>
<keyword evidence="1" id="KW-0472">Membrane</keyword>
<dbReference type="EMBL" id="MHIB01000020">
    <property type="protein sequence ID" value="OGY44208.1"/>
    <property type="molecule type" value="Genomic_DNA"/>
</dbReference>